<evidence type="ECO:0000256" key="6">
    <source>
        <dbReference type="ARBA" id="ARBA00022832"/>
    </source>
</evidence>
<dbReference type="Pfam" id="PF02801">
    <property type="entry name" value="Ketoacyl-synt_C"/>
    <property type="match status" value="1"/>
</dbReference>
<dbReference type="GO" id="GO:0006633">
    <property type="term" value="P:fatty acid biosynthetic process"/>
    <property type="evidence" value="ECO:0007669"/>
    <property type="project" value="InterPro"/>
</dbReference>
<keyword evidence="6" id="KW-0276">Fatty acid metabolism</keyword>
<evidence type="ECO:0000256" key="1">
    <source>
        <dbReference type="ARBA" id="ARBA00001957"/>
    </source>
</evidence>
<dbReference type="SMART" id="SM00825">
    <property type="entry name" value="PKS_KS"/>
    <property type="match status" value="1"/>
</dbReference>
<keyword evidence="7" id="KW-0443">Lipid metabolism</keyword>
<feature type="domain" description="Ketosynthase family 3 (KS3)" evidence="12">
    <location>
        <begin position="12"/>
        <end position="439"/>
    </location>
</feature>
<dbReference type="InterPro" id="IPR016035">
    <property type="entry name" value="Acyl_Trfase/lysoPLipase"/>
</dbReference>
<dbReference type="Gene3D" id="3.40.50.720">
    <property type="entry name" value="NAD(P)-binding Rossmann-like Domain"/>
    <property type="match status" value="1"/>
</dbReference>
<evidence type="ECO:0000256" key="2">
    <source>
        <dbReference type="ARBA" id="ARBA00006432"/>
    </source>
</evidence>
<dbReference type="SMART" id="SM00827">
    <property type="entry name" value="PKS_AT"/>
    <property type="match status" value="1"/>
</dbReference>
<dbReference type="KEGG" id="spac:B1H29_09180"/>
<dbReference type="CDD" id="cd08953">
    <property type="entry name" value="KR_2_SDR_x"/>
    <property type="match status" value="1"/>
</dbReference>
<dbReference type="GO" id="GO:0017000">
    <property type="term" value="P:antibiotic biosynthetic process"/>
    <property type="evidence" value="ECO:0007669"/>
    <property type="project" value="UniProtKB-KW"/>
</dbReference>
<dbReference type="Pfam" id="PF00109">
    <property type="entry name" value="ketoacyl-synt"/>
    <property type="match status" value="1"/>
</dbReference>
<dbReference type="Proteomes" id="UP000189443">
    <property type="component" value="Chromosome"/>
</dbReference>
<dbReference type="OrthoDB" id="9778690at2"/>
<gene>
    <name evidence="13" type="ORF">B1H29_09180</name>
</gene>
<dbReference type="Pfam" id="PF00698">
    <property type="entry name" value="Acyl_transf_1"/>
    <property type="match status" value="1"/>
</dbReference>
<keyword evidence="5" id="KW-0808">Transferase</keyword>
<proteinExistence type="inferred from homology"/>
<dbReference type="InterPro" id="IPR006162">
    <property type="entry name" value="Ppantetheine_attach_site"/>
</dbReference>
<dbReference type="GO" id="GO:0044550">
    <property type="term" value="P:secondary metabolite biosynthetic process"/>
    <property type="evidence" value="ECO:0007669"/>
    <property type="project" value="UniProtKB-ARBA"/>
</dbReference>
<evidence type="ECO:0000256" key="7">
    <source>
        <dbReference type="ARBA" id="ARBA00023098"/>
    </source>
</evidence>
<evidence type="ECO:0000256" key="4">
    <source>
        <dbReference type="ARBA" id="ARBA00022553"/>
    </source>
</evidence>
<evidence type="ECO:0000313" key="13">
    <source>
        <dbReference type="EMBL" id="AQS67070.1"/>
    </source>
</evidence>
<dbReference type="InterPro" id="IPR013968">
    <property type="entry name" value="PKS_KR"/>
</dbReference>
<accession>A0A1S6J5R7</accession>
<dbReference type="PROSITE" id="PS52004">
    <property type="entry name" value="KS3_2"/>
    <property type="match status" value="1"/>
</dbReference>
<keyword evidence="14" id="KW-1185">Reference proteome</keyword>
<evidence type="ECO:0000256" key="9">
    <source>
        <dbReference type="ARBA" id="ARBA00023268"/>
    </source>
</evidence>
<keyword evidence="10" id="KW-0012">Acyltransferase</keyword>
<organism evidence="13 14">
    <name type="scientific">Streptomyces pactum</name>
    <dbReference type="NCBI Taxonomy" id="68249"/>
    <lineage>
        <taxon>Bacteria</taxon>
        <taxon>Bacillati</taxon>
        <taxon>Actinomycetota</taxon>
        <taxon>Actinomycetes</taxon>
        <taxon>Kitasatosporales</taxon>
        <taxon>Streptomycetaceae</taxon>
        <taxon>Streptomyces</taxon>
    </lineage>
</organism>
<dbReference type="Gene3D" id="3.30.70.3290">
    <property type="match status" value="1"/>
</dbReference>
<dbReference type="RefSeq" id="WP_063787513.1">
    <property type="nucleotide sequence ID" value="NZ_CP019724.1"/>
</dbReference>
<keyword evidence="4" id="KW-0597">Phosphoprotein</keyword>
<dbReference type="GO" id="GO:0004315">
    <property type="term" value="F:3-oxoacyl-[acyl-carrier-protein] synthase activity"/>
    <property type="evidence" value="ECO:0007669"/>
    <property type="project" value="InterPro"/>
</dbReference>
<dbReference type="Gene3D" id="3.40.47.10">
    <property type="match status" value="1"/>
</dbReference>
<dbReference type="Gene3D" id="3.40.366.10">
    <property type="entry name" value="Malonyl-Coenzyme A Acyl Carrier Protein, domain 2"/>
    <property type="match status" value="1"/>
</dbReference>
<dbReference type="Gene3D" id="1.10.1200.10">
    <property type="entry name" value="ACP-like"/>
    <property type="match status" value="1"/>
</dbReference>
<dbReference type="InterPro" id="IPR014031">
    <property type="entry name" value="Ketoacyl_synth_C"/>
</dbReference>
<dbReference type="SUPFAM" id="SSF55048">
    <property type="entry name" value="Probable ACP-binding domain of malonyl-CoA ACP transacylase"/>
    <property type="match status" value="1"/>
</dbReference>
<dbReference type="InterPro" id="IPR020806">
    <property type="entry name" value="PKS_PP-bd"/>
</dbReference>
<comment type="cofactor">
    <cofactor evidence="1">
        <name>pantetheine 4'-phosphate</name>
        <dbReference type="ChEBI" id="CHEBI:47942"/>
    </cofactor>
</comment>
<dbReference type="InterPro" id="IPR049490">
    <property type="entry name" value="C883_1060-like_KR_N"/>
</dbReference>
<dbReference type="Gene3D" id="3.30.70.250">
    <property type="entry name" value="Malonyl-CoA ACP transacylase, ACP-binding"/>
    <property type="match status" value="1"/>
</dbReference>
<dbReference type="InterPro" id="IPR018201">
    <property type="entry name" value="Ketoacyl_synth_AS"/>
</dbReference>
<dbReference type="InterPro" id="IPR036291">
    <property type="entry name" value="NAD(P)-bd_dom_sf"/>
</dbReference>
<sequence>MTDQQFDEYAESLDIAVIGMEGRFPKAPDVDAFWRNIRDGKCAVTFLSEDALLSRGVAPETARDPLYVPAANELADIDAFDAEFFGYSPREAELMDPQHRLLLECAWGALEKAGHDPARYDGLIGVYAGAGTNTYLMFNVAANRRAAGMLGGSQVMIGNSGDFLASRVSYKLGLQGPSVNVQSACSTSLVSVVLACQALLSFQCDTALAGGVAVDESKHKGYLYAEDGIFSPDGYCRSFDADARGTVGGNGVGMVVLKRLGDAIADGDHVHAVIKGSALNNDGDRRVGFTAPSADSQASVITTALANADVEPETVGYVETHGTATVLGDPIEFAALTAAFGTATDKRNFCALGAVKTNIGHLDAASGIAGLIKAVSAVEHGQIPPTLHFERPNPRIALDDSPFFVNTELAPWPVTEGPRRAGVSSFGLGGTNAHVVLEQAPDRPAPEPSGEEQLIVLSARSDTALEAMSDRLADHLREHPDTPLGDLAFTLQSGRRPFHHRRVLVASDAAEALDALDARDDGRVLSAARAGDGHRPVAFMFSGFGEQYPMMAERLYATEPAFREALDECVSILDPLLGRDIREVVFDREAARRPEGDGKPDLRRMLTGPRISDHPLDQPALGYPAVFAVEYALARLWRAWGVVPEAMIGHSLGEYVAACLAGVFSLPDALRLVVERARLISACGEGAMVAVPLTEEGAARYLTDEVSVAAVNDPRTCVLAGPPHAIDRVSAALEADGVVSRRLNTRLAFHSPMMDPVVASYAEAVRRVPLNPPAIPFVSNVTGTWITAEQATDADYWARHVRLPVRFADGMRTLWGVDGVVLVEVGPGRALTSGAMQHPASAEVTDRVVVPSLPDAFTAESDRAVALRALGRLWLAGITPDWAALHAHTPRRRVVLPSYPFARTRYWLDADRSDRHTAASGERAGTDDWFYDTSWQRLGPVESTLAVDGHRWLVFADDGGLGGEVAARLSALGAPVVTVTAGPAWQDDGADRYVMDPADPDHYGRLAESLRARGTFPDRVVHCWAVDPGPATDDRAAAEETLERGFHSLVRWARACEPELMVGRQHWTVLSSETYPVLGDEPVNPVKATVQGVCKVAPQEYPSLRCAQIDVPVPAGAFGLADRVVAELATEADSGIVALRGTTRWRQVLVPAPLTAHTGTALRPGGVYLITGGLGRIGLVLARAIAARTPGAHLVLMGRTGLPDRSAWDGEHDPATAAAVAAVRELEAMGATVVISATDVADPDAVAAAVDKAVQECGPVNGLIHAAGTTGPAAHQVLADLTDDDCSRHFGPKLHGVRVLDRALAGQPLDFAVLCSSVASLLGGLGFTAYAAANAFLDSFARREPRPGRVRWTSLNWEAWHFPGDDTAQAGIGAAIHHVALDPDEGRAVFERLLDAAARPQVIVSTTDLAERVRQWSAPGQDTTAAAEQRHARPSLRNPYVAPATDLERRLAAIWEELLGIEAVGVQDNFFELGGSSLLGLQVVHRLRSGLGMAVPLTVVYEGPTIRSLAGLIGELA</sequence>
<evidence type="ECO:0000256" key="8">
    <source>
        <dbReference type="ARBA" id="ARBA00023194"/>
    </source>
</evidence>
<dbReference type="PROSITE" id="PS00606">
    <property type="entry name" value="KS3_1"/>
    <property type="match status" value="1"/>
</dbReference>
<dbReference type="SUPFAM" id="SSF51735">
    <property type="entry name" value="NAD(P)-binding Rossmann-fold domains"/>
    <property type="match status" value="2"/>
</dbReference>
<dbReference type="FunFam" id="3.40.47.10:FF:000042">
    <property type="entry name" value="Polyketide synthase Pks13"/>
    <property type="match status" value="1"/>
</dbReference>
<evidence type="ECO:0000256" key="10">
    <source>
        <dbReference type="ARBA" id="ARBA00023315"/>
    </source>
</evidence>
<dbReference type="InterPro" id="IPR009081">
    <property type="entry name" value="PP-bd_ACP"/>
</dbReference>
<comment type="similarity">
    <text evidence="2">Belongs to the ATP-dependent AMP-binding enzyme family.</text>
</comment>
<dbReference type="InterPro" id="IPR020841">
    <property type="entry name" value="PKS_Beta-ketoAc_synthase_dom"/>
</dbReference>
<dbReference type="Pfam" id="PF21394">
    <property type="entry name" value="Beta-ketacyl_N"/>
    <property type="match status" value="1"/>
</dbReference>
<dbReference type="SUPFAM" id="SSF47336">
    <property type="entry name" value="ACP-like"/>
    <property type="match status" value="1"/>
</dbReference>
<dbReference type="SMART" id="SM00823">
    <property type="entry name" value="PKS_PP"/>
    <property type="match status" value="1"/>
</dbReference>
<dbReference type="InterPro" id="IPR057326">
    <property type="entry name" value="KR_dom"/>
</dbReference>
<protein>
    <submittedName>
        <fullName evidence="13">Uncharacterized protein</fullName>
    </submittedName>
</protein>
<dbReference type="InterPro" id="IPR001227">
    <property type="entry name" value="Ac_transferase_dom_sf"/>
</dbReference>
<dbReference type="Pfam" id="PF08659">
    <property type="entry name" value="KR"/>
    <property type="match status" value="1"/>
</dbReference>
<dbReference type="InterPro" id="IPR014030">
    <property type="entry name" value="Ketoacyl_synth_N"/>
</dbReference>
<dbReference type="Pfam" id="PF00550">
    <property type="entry name" value="PP-binding"/>
    <property type="match status" value="1"/>
</dbReference>
<dbReference type="PROSITE" id="PS00012">
    <property type="entry name" value="PHOSPHOPANTETHEINE"/>
    <property type="match status" value="1"/>
</dbReference>
<dbReference type="InterPro" id="IPR036736">
    <property type="entry name" value="ACP-like_sf"/>
</dbReference>
<dbReference type="InterPro" id="IPR050091">
    <property type="entry name" value="PKS_NRPS_Biosynth_Enz"/>
</dbReference>
<evidence type="ECO:0000259" key="12">
    <source>
        <dbReference type="PROSITE" id="PS52004"/>
    </source>
</evidence>
<dbReference type="Pfam" id="PF22621">
    <property type="entry name" value="CurL-like_PKS_C"/>
    <property type="match status" value="1"/>
</dbReference>
<dbReference type="PANTHER" id="PTHR43775">
    <property type="entry name" value="FATTY ACID SYNTHASE"/>
    <property type="match status" value="1"/>
</dbReference>
<dbReference type="GO" id="GO:0004312">
    <property type="term" value="F:fatty acid synthase activity"/>
    <property type="evidence" value="ECO:0007669"/>
    <property type="project" value="TreeGrafter"/>
</dbReference>
<dbReference type="CDD" id="cd00833">
    <property type="entry name" value="PKS"/>
    <property type="match status" value="1"/>
</dbReference>
<dbReference type="EMBL" id="CP019724">
    <property type="protein sequence ID" value="AQS67070.1"/>
    <property type="molecule type" value="Genomic_DNA"/>
</dbReference>
<keyword evidence="9" id="KW-0511">Multifunctional enzyme</keyword>
<dbReference type="SUPFAM" id="SSF52151">
    <property type="entry name" value="FabD/lysophospholipase-like"/>
    <property type="match status" value="1"/>
</dbReference>
<dbReference type="InterPro" id="IPR014043">
    <property type="entry name" value="Acyl_transferase_dom"/>
</dbReference>
<evidence type="ECO:0000259" key="11">
    <source>
        <dbReference type="PROSITE" id="PS50075"/>
    </source>
</evidence>
<keyword evidence="3" id="KW-0596">Phosphopantetheine</keyword>
<keyword evidence="8" id="KW-0045">Antibiotic biosynthesis</keyword>
<dbReference type="InterPro" id="IPR016036">
    <property type="entry name" value="Malonyl_transacylase_ACP-bd"/>
</dbReference>
<evidence type="ECO:0000313" key="14">
    <source>
        <dbReference type="Proteomes" id="UP000189443"/>
    </source>
</evidence>
<reference evidence="13 14" key="1">
    <citation type="submission" date="2017-02" db="EMBL/GenBank/DDBJ databases">
        <title>Streptomyces pactum ACT12 Genome sequencing and assembly.</title>
        <authorList>
            <person name="Xue Q."/>
            <person name="Yan X."/>
            <person name="Jia L."/>
            <person name="Yan H."/>
        </authorList>
    </citation>
    <scope>NUCLEOTIDE SEQUENCE [LARGE SCALE GENOMIC DNA]</scope>
    <source>
        <strain evidence="13 14">ACT12</strain>
    </source>
</reference>
<dbReference type="GO" id="GO:0031177">
    <property type="term" value="F:phosphopantetheine binding"/>
    <property type="evidence" value="ECO:0007669"/>
    <property type="project" value="InterPro"/>
</dbReference>
<dbReference type="PROSITE" id="PS50075">
    <property type="entry name" value="CARRIER"/>
    <property type="match status" value="1"/>
</dbReference>
<name>A0A1S6J5R7_9ACTN</name>
<dbReference type="SUPFAM" id="SSF53901">
    <property type="entry name" value="Thiolase-like"/>
    <property type="match status" value="1"/>
</dbReference>
<dbReference type="SMART" id="SM00822">
    <property type="entry name" value="PKS_KR"/>
    <property type="match status" value="1"/>
</dbReference>
<evidence type="ECO:0000256" key="3">
    <source>
        <dbReference type="ARBA" id="ARBA00022450"/>
    </source>
</evidence>
<evidence type="ECO:0000256" key="5">
    <source>
        <dbReference type="ARBA" id="ARBA00022679"/>
    </source>
</evidence>
<dbReference type="InterPro" id="IPR016039">
    <property type="entry name" value="Thiolase-like"/>
</dbReference>
<dbReference type="FunFam" id="1.10.1200.10:FF:000016">
    <property type="entry name" value="Non-ribosomal peptide synthase"/>
    <property type="match status" value="1"/>
</dbReference>
<feature type="domain" description="Carrier" evidence="11">
    <location>
        <begin position="1442"/>
        <end position="1517"/>
    </location>
</feature>
<dbReference type="PANTHER" id="PTHR43775:SF51">
    <property type="entry name" value="INACTIVE PHENOLPHTHIOCEROL SYNTHESIS POLYKETIDE SYNTHASE TYPE I PKS1-RELATED"/>
    <property type="match status" value="1"/>
</dbReference>